<proteinExistence type="predicted"/>
<evidence type="ECO:0000313" key="1">
    <source>
        <dbReference type="EMBL" id="ASF00524.1"/>
    </source>
</evidence>
<reference evidence="1" key="2">
    <citation type="journal article" date="2017" name="Nat. Commun.">
        <title>Single-virus genomics reveals hidden cosmopolitan and abundant viruses.</title>
        <authorList>
            <person name="Martinez-Hernandez F."/>
            <person name="Fornas O."/>
            <person name="Lluesma Gomez M."/>
            <person name="Bolduc B."/>
            <person name="de la Cruz Pena M.J."/>
            <person name="Martinez J.M."/>
            <person name="Anton J."/>
            <person name="Gasol J.M."/>
            <person name="Rosselli R."/>
            <person name="Rodriguez-Valera F."/>
            <person name="Sullivan M.B."/>
            <person name="Acinas S.G."/>
            <person name="Martinez-Garcia M."/>
        </authorList>
    </citation>
    <scope>NUCLEOTIDE SEQUENCE</scope>
</reference>
<organism evidence="1">
    <name type="scientific">uncultured virus</name>
    <dbReference type="NCBI Taxonomy" id="340016"/>
    <lineage>
        <taxon>Viruses</taxon>
        <taxon>environmental samples</taxon>
    </lineage>
</organism>
<name>A0A218MMM5_9VIRU</name>
<sequence length="101" mass="11143">MANHFNITGELTKELLAAGENTSVSQVSLSNIHADTKCTVDMYIEKKLIGKFYLLNKVELPIGVTLLHDIKGFDNRTDEFGLYIKLTKSASETPAVDVILS</sequence>
<reference evidence="1" key="1">
    <citation type="submission" date="2016-10" db="EMBL/GenBank/DDBJ databases">
        <authorList>
            <person name="Varghese N."/>
        </authorList>
    </citation>
    <scope>NUCLEOTIDE SEQUENCE</scope>
</reference>
<dbReference type="EMBL" id="KY052840">
    <property type="protein sequence ID" value="ASF00524.1"/>
    <property type="molecule type" value="Genomic_DNA"/>
</dbReference>
<accession>A0A218MMM5</accession>
<protein>
    <submittedName>
        <fullName evidence="1">Uncharacterized protein</fullName>
    </submittedName>
</protein>